<proteinExistence type="predicted"/>
<name>A0A0E9UCR5_ANGAN</name>
<accession>A0A0E9UCR5</accession>
<reference evidence="1" key="2">
    <citation type="journal article" date="2015" name="Fish Shellfish Immunol.">
        <title>Early steps in the European eel (Anguilla anguilla)-Vibrio vulnificus interaction in the gills: Role of the RtxA13 toxin.</title>
        <authorList>
            <person name="Callol A."/>
            <person name="Pajuelo D."/>
            <person name="Ebbesson L."/>
            <person name="Teles M."/>
            <person name="MacKenzie S."/>
            <person name="Amaro C."/>
        </authorList>
    </citation>
    <scope>NUCLEOTIDE SEQUENCE</scope>
</reference>
<evidence type="ECO:0000313" key="1">
    <source>
        <dbReference type="EMBL" id="JAH63527.1"/>
    </source>
</evidence>
<protein>
    <submittedName>
        <fullName evidence="1">Uncharacterized protein</fullName>
    </submittedName>
</protein>
<sequence>MLKYSNKRTQVLS</sequence>
<dbReference type="EMBL" id="GBXM01045050">
    <property type="protein sequence ID" value="JAH63527.1"/>
    <property type="molecule type" value="Transcribed_RNA"/>
</dbReference>
<reference evidence="1" key="1">
    <citation type="submission" date="2014-11" db="EMBL/GenBank/DDBJ databases">
        <authorList>
            <person name="Amaro Gonzalez C."/>
        </authorList>
    </citation>
    <scope>NUCLEOTIDE SEQUENCE</scope>
</reference>
<organism evidence="1">
    <name type="scientific">Anguilla anguilla</name>
    <name type="common">European freshwater eel</name>
    <name type="synonym">Muraena anguilla</name>
    <dbReference type="NCBI Taxonomy" id="7936"/>
    <lineage>
        <taxon>Eukaryota</taxon>
        <taxon>Metazoa</taxon>
        <taxon>Chordata</taxon>
        <taxon>Craniata</taxon>
        <taxon>Vertebrata</taxon>
        <taxon>Euteleostomi</taxon>
        <taxon>Actinopterygii</taxon>
        <taxon>Neopterygii</taxon>
        <taxon>Teleostei</taxon>
        <taxon>Anguilliformes</taxon>
        <taxon>Anguillidae</taxon>
        <taxon>Anguilla</taxon>
    </lineage>
</organism>